<protein>
    <submittedName>
        <fullName evidence="1">Uncharacterized protein</fullName>
    </submittedName>
</protein>
<accession>A0A8J4C3G3</accession>
<dbReference type="OrthoDB" id="531603at2759"/>
<comment type="caution">
    <text evidence="1">The sequence shown here is derived from an EMBL/GenBank/DDBJ whole genome shotgun (WGS) entry which is preliminary data.</text>
</comment>
<organism evidence="1 2">
    <name type="scientific">Volvox reticuliferus</name>
    <dbReference type="NCBI Taxonomy" id="1737510"/>
    <lineage>
        <taxon>Eukaryota</taxon>
        <taxon>Viridiplantae</taxon>
        <taxon>Chlorophyta</taxon>
        <taxon>core chlorophytes</taxon>
        <taxon>Chlorophyceae</taxon>
        <taxon>CS clade</taxon>
        <taxon>Chlamydomonadales</taxon>
        <taxon>Volvocaceae</taxon>
        <taxon>Volvox</taxon>
    </lineage>
</organism>
<dbReference type="Proteomes" id="UP000747110">
    <property type="component" value="Unassembled WGS sequence"/>
</dbReference>
<keyword evidence="2" id="KW-1185">Reference proteome</keyword>
<proteinExistence type="predicted"/>
<dbReference type="EMBL" id="BNCP01000002">
    <property type="protein sequence ID" value="GIL70638.1"/>
    <property type="molecule type" value="Genomic_DNA"/>
</dbReference>
<evidence type="ECO:0000313" key="1">
    <source>
        <dbReference type="EMBL" id="GIL70638.1"/>
    </source>
</evidence>
<sequence>MLKLLQQTTDDLKPCSSPATPPCARAHQYHICASAAKNKRASKVSLHPILRIRSPVSSPAEHVPAAEVGFHPHTGAAAMPRLLVQRSSDRLQGRRFRMTRVRCAPAAAAGMPGRADS</sequence>
<gene>
    <name evidence="1" type="ORF">Vretifemale_1371</name>
</gene>
<reference evidence="1" key="1">
    <citation type="journal article" date="2021" name="Proc. Natl. Acad. Sci. U.S.A.">
        <title>Three genomes in the algal genus Volvox reveal the fate of a haploid sex-determining region after a transition to homothallism.</title>
        <authorList>
            <person name="Yamamoto K."/>
            <person name="Hamaji T."/>
            <person name="Kawai-Toyooka H."/>
            <person name="Matsuzaki R."/>
            <person name="Takahashi F."/>
            <person name="Nishimura Y."/>
            <person name="Kawachi M."/>
            <person name="Noguchi H."/>
            <person name="Minakuchi Y."/>
            <person name="Umen J.G."/>
            <person name="Toyoda A."/>
            <person name="Nozaki H."/>
        </authorList>
    </citation>
    <scope>NUCLEOTIDE SEQUENCE</scope>
    <source>
        <strain evidence="1">NIES-3786</strain>
    </source>
</reference>
<name>A0A8J4C3G3_9CHLO</name>
<dbReference type="AlphaFoldDB" id="A0A8J4C3G3"/>
<evidence type="ECO:0000313" key="2">
    <source>
        <dbReference type="Proteomes" id="UP000747110"/>
    </source>
</evidence>